<feature type="region of interest" description="Disordered" evidence="2">
    <location>
        <begin position="438"/>
        <end position="465"/>
    </location>
</feature>
<evidence type="ECO:0000256" key="2">
    <source>
        <dbReference type="SAM" id="MobiDB-lite"/>
    </source>
</evidence>
<keyword evidence="1" id="KW-0175">Coiled coil</keyword>
<evidence type="ECO:0000313" key="4">
    <source>
        <dbReference type="Proteomes" id="UP001162480"/>
    </source>
</evidence>
<gene>
    <name evidence="3" type="ORF">OCTVUL_1B004869</name>
</gene>
<proteinExistence type="predicted"/>
<organism evidence="3 4">
    <name type="scientific">Octopus vulgaris</name>
    <name type="common">Common octopus</name>
    <dbReference type="NCBI Taxonomy" id="6645"/>
    <lineage>
        <taxon>Eukaryota</taxon>
        <taxon>Metazoa</taxon>
        <taxon>Spiralia</taxon>
        <taxon>Lophotrochozoa</taxon>
        <taxon>Mollusca</taxon>
        <taxon>Cephalopoda</taxon>
        <taxon>Coleoidea</taxon>
        <taxon>Octopodiformes</taxon>
        <taxon>Octopoda</taxon>
        <taxon>Incirrata</taxon>
        <taxon>Octopodidae</taxon>
        <taxon>Octopus</taxon>
    </lineage>
</organism>
<sequence length="594" mass="67146">METNADRDEFQPPVEHEDRKTSMERNRLTIMDKRQEEIDSLEQSKVTHPGRYLPGHGGSNLMEGAQSDKLIGNQPDLAETIPNENVEVDSRILSCQYMPNRNDRNLREHNLSEILGPLENHSQYTKNFNNYKICRSIAPGVEECLILETGEHVKWDKNKKLCKAREKIDEDLPKSSHLKDYQNKNPVEATHCSVDIKTNEDSWSFVPLHYTQTYLKANSQSVEISGDISSCQNKSDIPSNESIGINQPKKIFKIIKDYTDDYAKDSSQKESKNVYHFFGEKTLGAIPKDVKGIDSAMAASIPSNTSPPDTIPSPNFTSTPPSTSTTTGESPPAESKSSSHETDDNFIYGIYILEEYLKDMQSLCKKNWQIIQRAKDVFYNQLLPSGTVSHKDDFLMQRSLNDDCPELNKSTYFIPKTFLRLGFQQSLQSNISMGNLQPLGNQPDVVKKDVTSPQGSSSMASSENTCKSQQENSCQNANNANIFQIAFQNSQKFKILEENRILKNELKHLQSSLLTSEKHLSGAKEEIQKLNEQNKMLDDLVRNLSHENKMYCEMINSLSQREGYISSQDDAIANLASTLKITDKQDANGNMKCK</sequence>
<feature type="region of interest" description="Disordered" evidence="2">
    <location>
        <begin position="1"/>
        <end position="27"/>
    </location>
</feature>
<name>A0AA36BHL9_OCTVU</name>
<dbReference type="AlphaFoldDB" id="A0AA36BHL9"/>
<evidence type="ECO:0000313" key="3">
    <source>
        <dbReference type="EMBL" id="CAI9734550.1"/>
    </source>
</evidence>
<dbReference type="EMBL" id="OX597829">
    <property type="protein sequence ID" value="CAI9734550.1"/>
    <property type="molecule type" value="Genomic_DNA"/>
</dbReference>
<keyword evidence="4" id="KW-1185">Reference proteome</keyword>
<protein>
    <submittedName>
        <fullName evidence="3">Uncharacterized protein</fullName>
    </submittedName>
</protein>
<feature type="region of interest" description="Disordered" evidence="2">
    <location>
        <begin position="298"/>
        <end position="341"/>
    </location>
</feature>
<feature type="coiled-coil region" evidence="1">
    <location>
        <begin position="513"/>
        <end position="547"/>
    </location>
</feature>
<feature type="compositionally biased region" description="Low complexity" evidence="2">
    <location>
        <begin position="312"/>
        <end position="335"/>
    </location>
</feature>
<accession>A0AA36BHL9</accession>
<evidence type="ECO:0000256" key="1">
    <source>
        <dbReference type="SAM" id="Coils"/>
    </source>
</evidence>
<reference evidence="3" key="1">
    <citation type="submission" date="2023-08" db="EMBL/GenBank/DDBJ databases">
        <authorList>
            <person name="Alioto T."/>
            <person name="Alioto T."/>
            <person name="Gomez Garrido J."/>
        </authorList>
    </citation>
    <scope>NUCLEOTIDE SEQUENCE</scope>
</reference>
<feature type="compositionally biased region" description="Polar residues" evidence="2">
    <location>
        <begin position="451"/>
        <end position="465"/>
    </location>
</feature>
<dbReference type="Proteomes" id="UP001162480">
    <property type="component" value="Chromosome 16"/>
</dbReference>